<reference evidence="11 12" key="1">
    <citation type="submission" date="2016-10" db="EMBL/GenBank/DDBJ databases">
        <authorList>
            <person name="de Groot N.N."/>
        </authorList>
    </citation>
    <scope>NUCLEOTIDE SEQUENCE [LARGE SCALE GENOMIC DNA]</scope>
    <source>
        <strain evidence="11 12">DSM 43357</strain>
    </source>
</reference>
<protein>
    <recommendedName>
        <fullName evidence="2 5">Alpha-galactosidase</fullName>
        <ecNumber evidence="2 5">3.2.1.22</ecNumber>
    </recommendedName>
</protein>
<dbReference type="InterPro" id="IPR013780">
    <property type="entry name" value="Glyco_hydro_b"/>
</dbReference>
<keyword evidence="4 5" id="KW-0326">Glycosidase</keyword>
<evidence type="ECO:0000256" key="8">
    <source>
        <dbReference type="SAM" id="MobiDB-lite"/>
    </source>
</evidence>
<dbReference type="Pfam" id="PF02065">
    <property type="entry name" value="Melibiase"/>
    <property type="match status" value="1"/>
</dbReference>
<dbReference type="EMBL" id="FOBF01000032">
    <property type="protein sequence ID" value="SEN67097.1"/>
    <property type="molecule type" value="Genomic_DNA"/>
</dbReference>
<dbReference type="Pfam" id="PF16875">
    <property type="entry name" value="Glyco_hydro_36N"/>
    <property type="match status" value="1"/>
</dbReference>
<evidence type="ECO:0000256" key="6">
    <source>
        <dbReference type="PIRSR" id="PIRSR005536-1"/>
    </source>
</evidence>
<sequence>MIEFDARRRIWLLSTPTTAYALRLDEDGTPRHVHWGRPLTLEQAAAVPPFRDPADSSFEHPRSDGAELPVAGFGPPALQIRFPGGGREIEWRCDGHTVEGGHLTIRLHDRRRPLAAELHYRVHEDSDVLERWTVLRHTGGDAPLEVLRVDSAAWSVPHLAGYRLSHVTGAWGSEFRLRREALPGGETVLTSRRGVSGHHANPWLMIDDGGAGEEHGEVWSTALAWSGSWRITLHRSPAERLGWSGGFGHDGVTWRLEPGASLETPVFAGLYRPDGFGGTSRSWHAYIARHVLPAGSESRPVVYNSWEATGWAVTEEGQKRLAALAAEIGAEMFVMDDGWFGARDSDEAGLGDWVPNPGKFPTGLDGLIAEVRRLGMRFGIWVEPEMVNPDSDLYRAHPDWVLHEPGRSRTLLRNQLVLDFGRPEVVSWAHDWLDRLVGTHRIDFLKWDMNRALTEVGRPGAGDPGRPWIDHVRGVYEVMDRLRADHPRLRIETCAGGGGRVDLGVLRRADEAWTSDNTDAADRIGIQHGFGQIYPARTMAAWVTDSPNFLTGRDLPLRFRFHVAMAGVLGVGGDLSRWSAAEREEAAELVALYKEIRPVVQHGVHYRLGEPPLTGVQYVADGRVVVLAWRLSSSFGAPPAPLRLRALDPDARYRDDDTGAVHHGAVLLAHGLPLELPGRGHASALVRLTRVE</sequence>
<evidence type="ECO:0000256" key="3">
    <source>
        <dbReference type="ARBA" id="ARBA00022801"/>
    </source>
</evidence>
<proteinExistence type="inferred from homology"/>
<evidence type="ECO:0000259" key="10">
    <source>
        <dbReference type="Pfam" id="PF16875"/>
    </source>
</evidence>
<comment type="similarity">
    <text evidence="5">Belongs to the glycosyl hydrolase.</text>
</comment>
<dbReference type="PANTHER" id="PTHR43053:SF3">
    <property type="entry name" value="ALPHA-GALACTOSIDASE C-RELATED"/>
    <property type="match status" value="1"/>
</dbReference>
<dbReference type="RefSeq" id="WP_091105621.1">
    <property type="nucleotide sequence ID" value="NZ_FOBF01000032.1"/>
</dbReference>
<keyword evidence="12" id="KW-1185">Reference proteome</keyword>
<dbReference type="EC" id="3.2.1.22" evidence="2 5"/>
<feature type="region of interest" description="Disordered" evidence="8">
    <location>
        <begin position="50"/>
        <end position="70"/>
    </location>
</feature>
<feature type="binding site" evidence="7">
    <location>
        <position position="413"/>
    </location>
    <ligand>
        <name>substrate</name>
    </ligand>
</feature>
<feature type="binding site" evidence="7">
    <location>
        <position position="171"/>
    </location>
    <ligand>
        <name>substrate</name>
    </ligand>
</feature>
<evidence type="ECO:0000313" key="12">
    <source>
        <dbReference type="Proteomes" id="UP000198953"/>
    </source>
</evidence>
<feature type="binding site" evidence="7">
    <location>
        <position position="494"/>
    </location>
    <ligand>
        <name>substrate</name>
    </ligand>
</feature>
<comment type="catalytic activity">
    <reaction evidence="1 5">
        <text>Hydrolysis of terminal, non-reducing alpha-D-galactose residues in alpha-D-galactosides, including galactose oligosaccharides, galactomannans and galactolipids.</text>
        <dbReference type="EC" id="3.2.1.22"/>
    </reaction>
</comment>
<dbReference type="GO" id="GO:0004557">
    <property type="term" value="F:alpha-galactosidase activity"/>
    <property type="evidence" value="ECO:0007669"/>
    <property type="project" value="UniProtKB-UniRule"/>
</dbReference>
<gene>
    <name evidence="11" type="ORF">SAMN05660976_08038</name>
</gene>
<accession>A0A1H8IGL1</accession>
<evidence type="ECO:0000256" key="2">
    <source>
        <dbReference type="ARBA" id="ARBA00012755"/>
    </source>
</evidence>
<dbReference type="Gene3D" id="2.60.40.1180">
    <property type="entry name" value="Golgi alpha-mannosidase II"/>
    <property type="match status" value="1"/>
</dbReference>
<dbReference type="InterPro" id="IPR031705">
    <property type="entry name" value="Glyco_hydro_36_C"/>
</dbReference>
<organism evidence="11 12">
    <name type="scientific">Nonomuraea pusilla</name>
    <dbReference type="NCBI Taxonomy" id="46177"/>
    <lineage>
        <taxon>Bacteria</taxon>
        <taxon>Bacillati</taxon>
        <taxon>Actinomycetota</taxon>
        <taxon>Actinomycetes</taxon>
        <taxon>Streptosporangiales</taxon>
        <taxon>Streptosporangiaceae</taxon>
        <taxon>Nonomuraea</taxon>
    </lineage>
</organism>
<dbReference type="AlphaFoldDB" id="A0A1H8IGL1"/>
<dbReference type="InterPro" id="IPR038417">
    <property type="entry name" value="Alpga-gal_N_sf"/>
</dbReference>
<dbReference type="Gene3D" id="2.70.98.60">
    <property type="entry name" value="alpha-galactosidase from lactobacil brevis"/>
    <property type="match status" value="1"/>
</dbReference>
<feature type="active site" description="Proton donor" evidence="6">
    <location>
        <position position="516"/>
    </location>
</feature>
<evidence type="ECO:0000256" key="5">
    <source>
        <dbReference type="PIRNR" id="PIRNR005536"/>
    </source>
</evidence>
<dbReference type="OrthoDB" id="9758822at2"/>
<name>A0A1H8IGL1_9ACTN</name>
<dbReference type="Pfam" id="PF16874">
    <property type="entry name" value="Glyco_hydro_36C"/>
    <property type="match status" value="1"/>
</dbReference>
<evidence type="ECO:0000256" key="1">
    <source>
        <dbReference type="ARBA" id="ARBA00001255"/>
    </source>
</evidence>
<dbReference type="InterPro" id="IPR017853">
    <property type="entry name" value="GH"/>
</dbReference>
<dbReference type="InterPro" id="IPR002252">
    <property type="entry name" value="Glyco_hydro_36"/>
</dbReference>
<dbReference type="STRING" id="46177.SAMN05660976_08038"/>
<feature type="domain" description="Glycosyl hydrolase family 36 N-terminal" evidence="10">
    <location>
        <begin position="28"/>
        <end position="257"/>
    </location>
</feature>
<feature type="binding site" evidence="7">
    <location>
        <position position="516"/>
    </location>
    <ligand>
        <name>substrate</name>
    </ligand>
</feature>
<dbReference type="Gene3D" id="3.20.20.70">
    <property type="entry name" value="Aldolase class I"/>
    <property type="match status" value="1"/>
</dbReference>
<evidence type="ECO:0000259" key="9">
    <source>
        <dbReference type="Pfam" id="PF16874"/>
    </source>
</evidence>
<dbReference type="PRINTS" id="PR00743">
    <property type="entry name" value="GLHYDRLASE36"/>
</dbReference>
<evidence type="ECO:0000256" key="4">
    <source>
        <dbReference type="ARBA" id="ARBA00023295"/>
    </source>
</evidence>
<dbReference type="InterPro" id="IPR050985">
    <property type="entry name" value="Alpha-glycosidase_related"/>
</dbReference>
<dbReference type="InterPro" id="IPR031704">
    <property type="entry name" value="Glyco_hydro_36_N"/>
</dbReference>
<dbReference type="InterPro" id="IPR013785">
    <property type="entry name" value="Aldolase_TIM"/>
</dbReference>
<keyword evidence="3 5" id="KW-0378">Hydrolase</keyword>
<evidence type="ECO:0000256" key="7">
    <source>
        <dbReference type="PIRSR" id="PIRSR005536-2"/>
    </source>
</evidence>
<dbReference type="PANTHER" id="PTHR43053">
    <property type="entry name" value="GLYCOSIDASE FAMILY 31"/>
    <property type="match status" value="1"/>
</dbReference>
<feature type="binding site" evidence="7">
    <location>
        <begin position="446"/>
        <end position="450"/>
    </location>
    <ligand>
        <name>substrate</name>
    </ligand>
</feature>
<feature type="active site" description="Nucleophile" evidence="6">
    <location>
        <position position="448"/>
    </location>
</feature>
<feature type="domain" description="Glycosyl hydrolase family 36 C-terminal" evidence="9">
    <location>
        <begin position="616"/>
        <end position="687"/>
    </location>
</feature>
<evidence type="ECO:0000313" key="11">
    <source>
        <dbReference type="EMBL" id="SEN67097.1"/>
    </source>
</evidence>
<dbReference type="SUPFAM" id="SSF51445">
    <property type="entry name" value="(Trans)glycosidases"/>
    <property type="match status" value="1"/>
</dbReference>
<dbReference type="FunFam" id="3.20.20.70:FF:000118">
    <property type="entry name" value="Alpha-galactosidase"/>
    <property type="match status" value="1"/>
</dbReference>
<feature type="compositionally biased region" description="Basic and acidic residues" evidence="8">
    <location>
        <begin position="52"/>
        <end position="65"/>
    </location>
</feature>
<dbReference type="CDD" id="cd14791">
    <property type="entry name" value="GH36"/>
    <property type="match status" value="1"/>
</dbReference>
<feature type="binding site" evidence="7">
    <location>
        <begin position="336"/>
        <end position="337"/>
    </location>
    <ligand>
        <name>substrate</name>
    </ligand>
</feature>
<dbReference type="GO" id="GO:0016052">
    <property type="term" value="P:carbohydrate catabolic process"/>
    <property type="evidence" value="ECO:0007669"/>
    <property type="project" value="InterPro"/>
</dbReference>
<dbReference type="Proteomes" id="UP000198953">
    <property type="component" value="Unassembled WGS sequence"/>
</dbReference>
<dbReference type="PIRSF" id="PIRSF005536">
    <property type="entry name" value="Agal"/>
    <property type="match status" value="1"/>
</dbReference>